<evidence type="ECO:0000313" key="3">
    <source>
        <dbReference type="Proteomes" id="UP000054007"/>
    </source>
</evidence>
<evidence type="ECO:0000256" key="1">
    <source>
        <dbReference type="SAM" id="Coils"/>
    </source>
</evidence>
<feature type="coiled-coil region" evidence="1">
    <location>
        <begin position="31"/>
        <end position="58"/>
    </location>
</feature>
<dbReference type="STRING" id="1314674.A0A0D7BN27"/>
<dbReference type="EMBL" id="KN880449">
    <property type="protein sequence ID" value="KIY71857.1"/>
    <property type="molecule type" value="Genomic_DNA"/>
</dbReference>
<keyword evidence="1" id="KW-0175">Coiled coil</keyword>
<gene>
    <name evidence="2" type="ORF">CYLTODRAFT_486804</name>
</gene>
<protein>
    <submittedName>
        <fullName evidence="2">Uncharacterized protein</fullName>
    </submittedName>
</protein>
<dbReference type="Gene3D" id="3.80.10.10">
    <property type="entry name" value="Ribonuclease Inhibitor"/>
    <property type="match status" value="1"/>
</dbReference>
<accession>A0A0D7BN27</accession>
<sequence>MVCACGGNHGGYRAELPAPKAAQTPPISDDMLSIDSEIERHQEAIRSLKRQRNAMTLICRKLPVELLSQIFLLASRPTDAAAYLGFRTLFNITWTSHYIRGIALNCPALWSRIPFNGSVGRSREMMARSKGALLQLDVDRWPVNAELRRAIADSLKEAARLQDLSLTGTRGDLSEAAGILVQEAPFLRSLKMVHIPTYTSYDLTTGEGPEALIFPSTLFGSSAPRLRSINLYKCSIPWDSGIYKGLTHLTISDPPPGTAISPSTTLEALQQMPDLEELVLRSAIRPPSLIDQDPPSDIVSLPKLAKLELSCGVEAFASVLRRISFPDLKSLFLNLDGSEFISFVEAVKEYEHRAPGILANKFVDRLGIRFPVDSALELLTWPEDGSWNPGFAYHDKMAPVEIHLRGAGECANSNAIWQTVAEILPLGCIRSVFLLEGGVLSNGFGILERCVRLEHLALRCSVSEGIASLGAPKGGRPKRARGGKRKSKSALVFPHLKRLEVMNGYFYEGVDEFVETLEFRAKKKAKIETLLLESCSYLSGDDVALLEEFVDDLEWDGIENISDEDDLDEDYYSEDAYDYGGYPGFGGHGYDLFYY</sequence>
<dbReference type="AlphaFoldDB" id="A0A0D7BN27"/>
<dbReference type="Proteomes" id="UP000054007">
    <property type="component" value="Unassembled WGS sequence"/>
</dbReference>
<name>A0A0D7BN27_9AGAR</name>
<dbReference type="SUPFAM" id="SSF52047">
    <property type="entry name" value="RNI-like"/>
    <property type="match status" value="1"/>
</dbReference>
<keyword evidence="3" id="KW-1185">Reference proteome</keyword>
<reference evidence="2 3" key="1">
    <citation type="journal article" date="2015" name="Fungal Genet. Biol.">
        <title>Evolution of novel wood decay mechanisms in Agaricales revealed by the genome sequences of Fistulina hepatica and Cylindrobasidium torrendii.</title>
        <authorList>
            <person name="Floudas D."/>
            <person name="Held B.W."/>
            <person name="Riley R."/>
            <person name="Nagy L.G."/>
            <person name="Koehler G."/>
            <person name="Ransdell A.S."/>
            <person name="Younus H."/>
            <person name="Chow J."/>
            <person name="Chiniquy J."/>
            <person name="Lipzen A."/>
            <person name="Tritt A."/>
            <person name="Sun H."/>
            <person name="Haridas S."/>
            <person name="LaButti K."/>
            <person name="Ohm R.A."/>
            <person name="Kues U."/>
            <person name="Blanchette R.A."/>
            <person name="Grigoriev I.V."/>
            <person name="Minto R.E."/>
            <person name="Hibbett D.S."/>
        </authorList>
    </citation>
    <scope>NUCLEOTIDE SEQUENCE [LARGE SCALE GENOMIC DNA]</scope>
    <source>
        <strain evidence="2 3">FP15055 ss-10</strain>
    </source>
</reference>
<evidence type="ECO:0000313" key="2">
    <source>
        <dbReference type="EMBL" id="KIY71857.1"/>
    </source>
</evidence>
<proteinExistence type="predicted"/>
<organism evidence="2 3">
    <name type="scientific">Cylindrobasidium torrendii FP15055 ss-10</name>
    <dbReference type="NCBI Taxonomy" id="1314674"/>
    <lineage>
        <taxon>Eukaryota</taxon>
        <taxon>Fungi</taxon>
        <taxon>Dikarya</taxon>
        <taxon>Basidiomycota</taxon>
        <taxon>Agaricomycotina</taxon>
        <taxon>Agaricomycetes</taxon>
        <taxon>Agaricomycetidae</taxon>
        <taxon>Agaricales</taxon>
        <taxon>Marasmiineae</taxon>
        <taxon>Physalacriaceae</taxon>
        <taxon>Cylindrobasidium</taxon>
    </lineage>
</organism>
<dbReference type="InterPro" id="IPR032675">
    <property type="entry name" value="LRR_dom_sf"/>
</dbReference>
<dbReference type="OrthoDB" id="3172239at2759"/>